<gene>
    <name evidence="9" type="ORF">BC351_08480</name>
</gene>
<evidence type="ECO:0000256" key="3">
    <source>
        <dbReference type="ARBA" id="ARBA00022475"/>
    </source>
</evidence>
<comment type="similarity">
    <text evidence="7">Belongs to the binding-protein-dependent transport system permease family.</text>
</comment>
<proteinExistence type="inferred from homology"/>
<dbReference type="PANTHER" id="PTHR30193">
    <property type="entry name" value="ABC TRANSPORTER PERMEASE PROTEIN"/>
    <property type="match status" value="1"/>
</dbReference>
<feature type="transmembrane region" description="Helical" evidence="7">
    <location>
        <begin position="9"/>
        <end position="31"/>
    </location>
</feature>
<dbReference type="AlphaFoldDB" id="A0A1V4HA94"/>
<feature type="transmembrane region" description="Helical" evidence="7">
    <location>
        <begin position="228"/>
        <end position="251"/>
    </location>
</feature>
<feature type="domain" description="ABC transmembrane type-1" evidence="8">
    <location>
        <begin position="68"/>
        <end position="282"/>
    </location>
</feature>
<comment type="subcellular location">
    <subcellularLocation>
        <location evidence="1 7">Cell membrane</location>
        <topology evidence="1 7">Multi-pass membrane protein</topology>
    </subcellularLocation>
</comment>
<feature type="transmembrane region" description="Helical" evidence="7">
    <location>
        <begin position="203"/>
        <end position="222"/>
    </location>
</feature>
<keyword evidence="2 7" id="KW-0813">Transport</keyword>
<dbReference type="Pfam" id="PF00528">
    <property type="entry name" value="BPD_transp_1"/>
    <property type="match status" value="1"/>
</dbReference>
<dbReference type="InterPro" id="IPR051393">
    <property type="entry name" value="ABC_transporter_permease"/>
</dbReference>
<keyword evidence="5 7" id="KW-1133">Transmembrane helix</keyword>
<feature type="transmembrane region" description="Helical" evidence="7">
    <location>
        <begin position="105"/>
        <end position="125"/>
    </location>
</feature>
<dbReference type="RefSeq" id="WP_079418923.1">
    <property type="nucleotide sequence ID" value="NZ_MBTG01000045.1"/>
</dbReference>
<keyword evidence="4 7" id="KW-0812">Transmembrane</keyword>
<dbReference type="Proteomes" id="UP000190626">
    <property type="component" value="Unassembled WGS sequence"/>
</dbReference>
<dbReference type="PANTHER" id="PTHR30193:SF37">
    <property type="entry name" value="INNER MEMBRANE ABC TRANSPORTER PERMEASE PROTEIN YCJO"/>
    <property type="match status" value="1"/>
</dbReference>
<dbReference type="OrthoDB" id="152280at2"/>
<accession>A0A1V4HA94</accession>
<dbReference type="GO" id="GO:0005886">
    <property type="term" value="C:plasma membrane"/>
    <property type="evidence" value="ECO:0007669"/>
    <property type="project" value="UniProtKB-SubCell"/>
</dbReference>
<comment type="caution">
    <text evidence="9">The sequence shown here is derived from an EMBL/GenBank/DDBJ whole genome shotgun (WGS) entry which is preliminary data.</text>
</comment>
<evidence type="ECO:0000256" key="2">
    <source>
        <dbReference type="ARBA" id="ARBA00022448"/>
    </source>
</evidence>
<protein>
    <submittedName>
        <fullName evidence="9">Sugar ABC transporter permease</fullName>
    </submittedName>
</protein>
<dbReference type="CDD" id="cd06261">
    <property type="entry name" value="TM_PBP2"/>
    <property type="match status" value="1"/>
</dbReference>
<sequence length="294" mass="32936">MNKLGRNPWAYVLFTLPTLLLIAVFFLYPMIMSLRYGFTQWNGISPAKFNGLTNFITAFQDKYFWIAVRNNLSFICFSIGVQIPVILVLAFLVSKIRRGKSVYQTMIFLPTILSTAVVGVLWSFIYHPQAGLLNQLLEAIGLKAWQHVWLAEDATALLSVLVTNAWQWIGFYVVLVVSAIYAIPKNILEAAEIDGAASFGQAWWITLPLLRPILIVIVLLSITGSMKALDIVFVMTGGNPYGITEVMATYMYKKAYRIGEYGYASSVALLILLFTGTLTAVFGWITTKQGEVRY</sequence>
<evidence type="ECO:0000313" key="9">
    <source>
        <dbReference type="EMBL" id="OPH48495.1"/>
    </source>
</evidence>
<feature type="transmembrane region" description="Helical" evidence="7">
    <location>
        <begin position="165"/>
        <end position="183"/>
    </location>
</feature>
<feature type="transmembrane region" description="Helical" evidence="7">
    <location>
        <begin position="263"/>
        <end position="285"/>
    </location>
</feature>
<dbReference type="GO" id="GO:0055085">
    <property type="term" value="P:transmembrane transport"/>
    <property type="evidence" value="ECO:0007669"/>
    <property type="project" value="InterPro"/>
</dbReference>
<evidence type="ECO:0000256" key="5">
    <source>
        <dbReference type="ARBA" id="ARBA00022989"/>
    </source>
</evidence>
<dbReference type="InterPro" id="IPR000515">
    <property type="entry name" value="MetI-like"/>
</dbReference>
<evidence type="ECO:0000313" key="10">
    <source>
        <dbReference type="Proteomes" id="UP000190626"/>
    </source>
</evidence>
<reference evidence="10" key="1">
    <citation type="submission" date="2016-07" db="EMBL/GenBank/DDBJ databases">
        <authorList>
            <person name="Florea S."/>
            <person name="Webb J.S."/>
            <person name="Jaromczyk J."/>
            <person name="Schardl C.L."/>
        </authorList>
    </citation>
    <scope>NUCLEOTIDE SEQUENCE [LARGE SCALE GENOMIC DNA]</scope>
    <source>
        <strain evidence="10">CY1</strain>
    </source>
</reference>
<feature type="transmembrane region" description="Helical" evidence="7">
    <location>
        <begin position="72"/>
        <end position="93"/>
    </location>
</feature>
<keyword evidence="6 7" id="KW-0472">Membrane</keyword>
<evidence type="ECO:0000256" key="7">
    <source>
        <dbReference type="RuleBase" id="RU363032"/>
    </source>
</evidence>
<evidence type="ECO:0000256" key="6">
    <source>
        <dbReference type="ARBA" id="ARBA00023136"/>
    </source>
</evidence>
<keyword evidence="3" id="KW-1003">Cell membrane</keyword>
<dbReference type="Gene3D" id="1.10.3720.10">
    <property type="entry name" value="MetI-like"/>
    <property type="match status" value="1"/>
</dbReference>
<organism evidence="9 10">
    <name type="scientific">Paenibacillus ferrarius</name>
    <dbReference type="NCBI Taxonomy" id="1469647"/>
    <lineage>
        <taxon>Bacteria</taxon>
        <taxon>Bacillati</taxon>
        <taxon>Bacillota</taxon>
        <taxon>Bacilli</taxon>
        <taxon>Bacillales</taxon>
        <taxon>Paenibacillaceae</taxon>
        <taxon>Paenibacillus</taxon>
    </lineage>
</organism>
<dbReference type="SUPFAM" id="SSF160964">
    <property type="entry name" value="MalF N-terminal region-like"/>
    <property type="match status" value="1"/>
</dbReference>
<dbReference type="InterPro" id="IPR035906">
    <property type="entry name" value="MetI-like_sf"/>
</dbReference>
<evidence type="ECO:0000259" key="8">
    <source>
        <dbReference type="PROSITE" id="PS50928"/>
    </source>
</evidence>
<name>A0A1V4HA94_9BACL</name>
<dbReference type="SUPFAM" id="SSF161098">
    <property type="entry name" value="MetI-like"/>
    <property type="match status" value="1"/>
</dbReference>
<evidence type="ECO:0000256" key="4">
    <source>
        <dbReference type="ARBA" id="ARBA00022692"/>
    </source>
</evidence>
<dbReference type="EMBL" id="MBTG01000045">
    <property type="protein sequence ID" value="OPH48495.1"/>
    <property type="molecule type" value="Genomic_DNA"/>
</dbReference>
<keyword evidence="10" id="KW-1185">Reference proteome</keyword>
<dbReference type="PROSITE" id="PS50928">
    <property type="entry name" value="ABC_TM1"/>
    <property type="match status" value="1"/>
</dbReference>
<dbReference type="STRING" id="1469647.BC351_08480"/>
<evidence type="ECO:0000256" key="1">
    <source>
        <dbReference type="ARBA" id="ARBA00004651"/>
    </source>
</evidence>